<comment type="caution">
    <text evidence="1">The sequence shown here is derived from an EMBL/GenBank/DDBJ whole genome shotgun (WGS) entry which is preliminary data.</text>
</comment>
<protein>
    <submittedName>
        <fullName evidence="1">Uncharacterized protein</fullName>
    </submittedName>
</protein>
<dbReference type="EMBL" id="LXQA010142797">
    <property type="protein sequence ID" value="MCI24659.1"/>
    <property type="molecule type" value="Genomic_DNA"/>
</dbReference>
<keyword evidence="2" id="KW-1185">Reference proteome</keyword>
<accession>A0A392QL41</accession>
<evidence type="ECO:0000313" key="2">
    <source>
        <dbReference type="Proteomes" id="UP000265520"/>
    </source>
</evidence>
<organism evidence="1 2">
    <name type="scientific">Trifolium medium</name>
    <dbReference type="NCBI Taxonomy" id="97028"/>
    <lineage>
        <taxon>Eukaryota</taxon>
        <taxon>Viridiplantae</taxon>
        <taxon>Streptophyta</taxon>
        <taxon>Embryophyta</taxon>
        <taxon>Tracheophyta</taxon>
        <taxon>Spermatophyta</taxon>
        <taxon>Magnoliopsida</taxon>
        <taxon>eudicotyledons</taxon>
        <taxon>Gunneridae</taxon>
        <taxon>Pentapetalae</taxon>
        <taxon>rosids</taxon>
        <taxon>fabids</taxon>
        <taxon>Fabales</taxon>
        <taxon>Fabaceae</taxon>
        <taxon>Papilionoideae</taxon>
        <taxon>50 kb inversion clade</taxon>
        <taxon>NPAAA clade</taxon>
        <taxon>Hologalegina</taxon>
        <taxon>IRL clade</taxon>
        <taxon>Trifolieae</taxon>
        <taxon>Trifolium</taxon>
    </lineage>
</organism>
<sequence length="59" mass="6745">EMEMNVMNIWAAEMNGDSGLSSSVRQRFEQHRSGSEGFCSELTRKENGRDARIRVFGLH</sequence>
<name>A0A392QL41_9FABA</name>
<reference evidence="1 2" key="1">
    <citation type="journal article" date="2018" name="Front. Plant Sci.">
        <title>Red Clover (Trifolium pratense) and Zigzag Clover (T. medium) - A Picture of Genomic Similarities and Differences.</title>
        <authorList>
            <person name="Dluhosova J."/>
            <person name="Istvanek J."/>
            <person name="Nedelnik J."/>
            <person name="Repkova J."/>
        </authorList>
    </citation>
    <scope>NUCLEOTIDE SEQUENCE [LARGE SCALE GENOMIC DNA]</scope>
    <source>
        <strain evidence="2">cv. 10/8</strain>
        <tissue evidence="1">Leaf</tissue>
    </source>
</reference>
<dbReference type="AlphaFoldDB" id="A0A392QL41"/>
<evidence type="ECO:0000313" key="1">
    <source>
        <dbReference type="EMBL" id="MCI24659.1"/>
    </source>
</evidence>
<feature type="non-terminal residue" evidence="1">
    <location>
        <position position="1"/>
    </location>
</feature>
<dbReference type="Proteomes" id="UP000265520">
    <property type="component" value="Unassembled WGS sequence"/>
</dbReference>
<proteinExistence type="predicted"/>